<dbReference type="Pfam" id="PF13715">
    <property type="entry name" value="CarbopepD_reg_2"/>
    <property type="match status" value="1"/>
</dbReference>
<proteinExistence type="inferred from homology"/>
<dbReference type="SUPFAM" id="SSF56935">
    <property type="entry name" value="Porins"/>
    <property type="match status" value="1"/>
</dbReference>
<comment type="subcellular location">
    <subcellularLocation>
        <location evidence="1 10">Cell outer membrane</location>
        <topology evidence="1 10">Multi-pass membrane protein</topology>
    </subcellularLocation>
</comment>
<keyword evidence="9 10" id="KW-0998">Cell outer membrane</keyword>
<dbReference type="EMBL" id="FTOB01000001">
    <property type="protein sequence ID" value="SIS37235.1"/>
    <property type="molecule type" value="Genomic_DNA"/>
</dbReference>
<dbReference type="InterPro" id="IPR037066">
    <property type="entry name" value="Plug_dom_sf"/>
</dbReference>
<dbReference type="Proteomes" id="UP000185728">
    <property type="component" value="Unassembled WGS sequence"/>
</dbReference>
<comment type="caution">
    <text evidence="15">The sequence shown here is derived from an EMBL/GenBank/DDBJ whole genome shotgun (WGS) entry which is preliminary data.</text>
</comment>
<dbReference type="NCBIfam" id="TIGR04057">
    <property type="entry name" value="SusC_RagA_signa"/>
    <property type="match status" value="1"/>
</dbReference>
<feature type="domain" description="TonB-dependent receptor-like beta-barrel" evidence="13">
    <location>
        <begin position="456"/>
        <end position="1006"/>
    </location>
</feature>
<dbReference type="InterPro" id="IPR039426">
    <property type="entry name" value="TonB-dep_rcpt-like"/>
</dbReference>
<evidence type="ECO:0000256" key="5">
    <source>
        <dbReference type="ARBA" id="ARBA00022729"/>
    </source>
</evidence>
<evidence type="ECO:0000256" key="10">
    <source>
        <dbReference type="PROSITE-ProRule" id="PRU01360"/>
    </source>
</evidence>
<evidence type="ECO:0000256" key="3">
    <source>
        <dbReference type="ARBA" id="ARBA00022452"/>
    </source>
</evidence>
<dbReference type="InterPro" id="IPR023996">
    <property type="entry name" value="TonB-dep_OMP_SusC/RagA"/>
</dbReference>
<keyword evidence="2 10" id="KW-0813">Transport</keyword>
<feature type="transmembrane region" description="Helical" evidence="12">
    <location>
        <begin position="56"/>
        <end position="78"/>
    </location>
</feature>
<comment type="similarity">
    <text evidence="10 11">Belongs to the TonB-dependent receptor family.</text>
</comment>
<dbReference type="Gene3D" id="2.40.170.20">
    <property type="entry name" value="TonB-dependent receptor, beta-barrel domain"/>
    <property type="match status" value="1"/>
</dbReference>
<feature type="domain" description="TonB-dependent receptor plug" evidence="14">
    <location>
        <begin position="169"/>
        <end position="303"/>
    </location>
</feature>
<dbReference type="InterPro" id="IPR000531">
    <property type="entry name" value="Beta-barrel_TonB"/>
</dbReference>
<dbReference type="Pfam" id="PF07715">
    <property type="entry name" value="Plug"/>
    <property type="match status" value="1"/>
</dbReference>
<evidence type="ECO:0000256" key="1">
    <source>
        <dbReference type="ARBA" id="ARBA00004571"/>
    </source>
</evidence>
<dbReference type="PANTHER" id="PTHR30069">
    <property type="entry name" value="TONB-DEPENDENT OUTER MEMBRANE RECEPTOR"/>
    <property type="match status" value="1"/>
</dbReference>
<keyword evidence="12" id="KW-1133">Transmembrane helix</keyword>
<sequence length="1051" mass="114570">MMVTAKKFECPFCGIPRDAVLLRTLKFNIYFKNLIILNYLAFKITNSKLLKMKQTLFGKLYFLLFFVLPTVVLAQGTIKGNTTDESGMPLPGVNVVVKGTMNGTTSDFDGIYEIRVNNFPATLVFSYLGYADKEVEVTGTSTLDVALKESATGLDEVVVTGLATSVKRSNSANAVASVSAAELTGRTPPSTLDGALYGKFAGAVVNSNSGAPGGGISVKLRGATSITGNTQPLYIVDGVYIDNSSIAGGLNVVSEAAGQGSDANQDNPSNRIADINPEDIANIEILKGASAAAIYGSRAAAGVVIITTKKGVAGETKFKFSQSTGFSQAIRLFGLRNYTEDRVFDLFYSPSDDPSEDQSSRDAANAQVALFSQAKNSGGLIDYEKEIFGEKGLISITNFSMSGGDEKTRFFSGITYNNENGIVKNTGYEKASIRLNLDHRATDYLKFALSSNYIYSSSDRGFYNNDNTGATIGVGLVSTYPWYDLFPNADGVYPDYALGASNILQTRDQVTNNEKINRVIMGGTANLDIYKAEKSNLELILRGGLDFYQLQTRAIFPKELQFQKPSNGGRNGVSVQGETINKNYNLSAFLVHNYFTENNLRFRTQAGLTNEFFDRNTDLITATGLVASETNVDQAANTGIDQTRVRQEDAGFFVQEEVNFQDKIIATVGLRGDKSSNNGNANEMAYYPKASLALSLNEFDFWKEDSFWNQLKLRVAYGEAGNFPPSGALFTSYNAFSTDGILGISLIGRRGDSELKSERQKELEFGTDLNFFNGRLGLSATYYIKMVDDLILLASLEPSTGYTQRYVNAGSLRNKGIEISLNTVPIATESFQWDLGVNFFKNASEVTQLDVPAYNTGAFGAGLGSYRLEEGKSATQIVGSYGDELRVIGDGEPDFQMGFSNNLSYKKLQLSFLWQWKQGGDNINLTNLLSDLNGTSADYDDITLDPAGVTPNGKYRPDANADVFVQDASYLRLREIGLYYTLDSENLPNVFGDYVESVKFGLSGSNLINIFDYNSYDPEVSNFGGGTIFTGVEVTPFPSSKRYMFNVAINF</sequence>
<evidence type="ECO:0000256" key="7">
    <source>
        <dbReference type="ARBA" id="ARBA00023136"/>
    </source>
</evidence>
<keyword evidence="16" id="KW-1185">Reference proteome</keyword>
<organism evidence="15 16">
    <name type="scientific">Zobellia uliginosa</name>
    <dbReference type="NCBI Taxonomy" id="143224"/>
    <lineage>
        <taxon>Bacteria</taxon>
        <taxon>Pseudomonadati</taxon>
        <taxon>Bacteroidota</taxon>
        <taxon>Flavobacteriia</taxon>
        <taxon>Flavobacteriales</taxon>
        <taxon>Flavobacteriaceae</taxon>
        <taxon>Zobellia</taxon>
    </lineage>
</organism>
<evidence type="ECO:0000313" key="16">
    <source>
        <dbReference type="Proteomes" id="UP000185728"/>
    </source>
</evidence>
<dbReference type="SUPFAM" id="SSF49464">
    <property type="entry name" value="Carboxypeptidase regulatory domain-like"/>
    <property type="match status" value="1"/>
</dbReference>
<evidence type="ECO:0000259" key="14">
    <source>
        <dbReference type="Pfam" id="PF07715"/>
    </source>
</evidence>
<keyword evidence="4 10" id="KW-0812">Transmembrane</keyword>
<evidence type="ECO:0000313" key="15">
    <source>
        <dbReference type="EMBL" id="SIS37235.1"/>
    </source>
</evidence>
<dbReference type="InterPro" id="IPR036942">
    <property type="entry name" value="Beta-barrel_TonB_sf"/>
</dbReference>
<dbReference type="InterPro" id="IPR008969">
    <property type="entry name" value="CarboxyPept-like_regulatory"/>
</dbReference>
<dbReference type="NCBIfam" id="TIGR04056">
    <property type="entry name" value="OMP_RagA_SusC"/>
    <property type="match status" value="1"/>
</dbReference>
<evidence type="ECO:0000256" key="8">
    <source>
        <dbReference type="ARBA" id="ARBA00023170"/>
    </source>
</evidence>
<dbReference type="InterPro" id="IPR023997">
    <property type="entry name" value="TonB-dep_OMP_SusC/RagA_CS"/>
</dbReference>
<name>A0ABY1KHS3_9FLAO</name>
<accession>A0ABY1KHS3</accession>
<evidence type="ECO:0000256" key="2">
    <source>
        <dbReference type="ARBA" id="ARBA00022448"/>
    </source>
</evidence>
<evidence type="ECO:0000259" key="13">
    <source>
        <dbReference type="Pfam" id="PF00593"/>
    </source>
</evidence>
<dbReference type="Pfam" id="PF00593">
    <property type="entry name" value="TonB_dep_Rec_b-barrel"/>
    <property type="match status" value="1"/>
</dbReference>
<evidence type="ECO:0000256" key="6">
    <source>
        <dbReference type="ARBA" id="ARBA00023077"/>
    </source>
</evidence>
<evidence type="ECO:0000256" key="4">
    <source>
        <dbReference type="ARBA" id="ARBA00022692"/>
    </source>
</evidence>
<dbReference type="InterPro" id="IPR012910">
    <property type="entry name" value="Plug_dom"/>
</dbReference>
<evidence type="ECO:0000256" key="12">
    <source>
        <dbReference type="SAM" id="Phobius"/>
    </source>
</evidence>
<evidence type="ECO:0000256" key="11">
    <source>
        <dbReference type="RuleBase" id="RU003357"/>
    </source>
</evidence>
<gene>
    <name evidence="15" type="ORF">SAMN05421766_10169</name>
</gene>
<dbReference type="Gene3D" id="2.60.40.1120">
    <property type="entry name" value="Carboxypeptidase-like, regulatory domain"/>
    <property type="match status" value="1"/>
</dbReference>
<dbReference type="PROSITE" id="PS52016">
    <property type="entry name" value="TONB_DEPENDENT_REC_3"/>
    <property type="match status" value="1"/>
</dbReference>
<evidence type="ECO:0000256" key="9">
    <source>
        <dbReference type="ARBA" id="ARBA00023237"/>
    </source>
</evidence>
<dbReference type="Gene3D" id="2.170.130.10">
    <property type="entry name" value="TonB-dependent receptor, plug domain"/>
    <property type="match status" value="1"/>
</dbReference>
<reference evidence="15 16" key="1">
    <citation type="submission" date="2017-01" db="EMBL/GenBank/DDBJ databases">
        <authorList>
            <person name="Varghese N."/>
            <person name="Submissions S."/>
        </authorList>
    </citation>
    <scope>NUCLEOTIDE SEQUENCE [LARGE SCALE GENOMIC DNA]</scope>
    <source>
        <strain evidence="15 16">DSM 2061</strain>
    </source>
</reference>
<keyword evidence="7 10" id="KW-0472">Membrane</keyword>
<keyword evidence="3 10" id="KW-1134">Transmembrane beta strand</keyword>
<dbReference type="PANTHER" id="PTHR30069:SF29">
    <property type="entry name" value="HEMOGLOBIN AND HEMOGLOBIN-HAPTOGLOBIN-BINDING PROTEIN 1-RELATED"/>
    <property type="match status" value="1"/>
</dbReference>
<keyword evidence="5" id="KW-0732">Signal</keyword>
<keyword evidence="6 11" id="KW-0798">TonB box</keyword>
<keyword evidence="8" id="KW-0675">Receptor</keyword>
<protein>
    <submittedName>
        <fullName evidence="15">TonB-linked outer membrane protein, SusC/RagA family</fullName>
    </submittedName>
</protein>